<organism evidence="1 3">
    <name type="scientific">Methanosphaera cuniculi</name>
    <dbReference type="NCBI Taxonomy" id="1077256"/>
    <lineage>
        <taxon>Archaea</taxon>
        <taxon>Methanobacteriati</taxon>
        <taxon>Methanobacteriota</taxon>
        <taxon>Methanomada group</taxon>
        <taxon>Methanobacteria</taxon>
        <taxon>Methanobacteriales</taxon>
        <taxon>Methanobacteriaceae</taxon>
        <taxon>Methanosphaera</taxon>
    </lineage>
</organism>
<keyword evidence="3" id="KW-1185">Reference proteome</keyword>
<dbReference type="EMBL" id="LWMS01000046">
    <property type="protein sequence ID" value="PWL07613.1"/>
    <property type="molecule type" value="Genomic_DNA"/>
</dbReference>
<reference evidence="1 3" key="2">
    <citation type="journal article" date="2017" name="BMC Genomics">
        <title>Genomic analysis of methanogenic archaea reveals a shift towards energy conservation.</title>
        <authorList>
            <person name="Gilmore S.P."/>
            <person name="Henske J.K."/>
            <person name="Sexton J.A."/>
            <person name="Solomon K.V."/>
            <person name="Seppala S."/>
            <person name="Yoo J.I."/>
            <person name="Huyett L.M."/>
            <person name="Pressman A."/>
            <person name="Cogan J.Z."/>
            <person name="Kivenson V."/>
            <person name="Peng X."/>
            <person name="Tan Y."/>
            <person name="Valentine D.L."/>
            <person name="O'Malley M.A."/>
        </authorList>
    </citation>
    <scope>NUCLEOTIDE SEQUENCE [LARGE SCALE GENOMIC DNA]</scope>
    <source>
        <strain evidence="1 3">1R-7</strain>
    </source>
</reference>
<reference evidence="2 4" key="1">
    <citation type="submission" date="2016-04" db="EMBL/GenBank/DDBJ databases">
        <title>Genome sequence of Methanosphaera cuniculi DSM 4103.</title>
        <authorList>
            <person name="Poehlein A."/>
            <person name="Seedorf H."/>
            <person name="Daniel R."/>
        </authorList>
    </citation>
    <scope>NUCLEOTIDE SEQUENCE [LARGE SCALE GENOMIC DNA]</scope>
    <source>
        <strain evidence="2 4">DSM 4103</strain>
    </source>
</reference>
<dbReference type="Proteomes" id="UP000246004">
    <property type="component" value="Unassembled WGS sequence"/>
</dbReference>
<evidence type="ECO:0000313" key="2">
    <source>
        <dbReference type="EMBL" id="PWL07613.1"/>
    </source>
</evidence>
<comment type="caution">
    <text evidence="1">The sequence shown here is derived from an EMBL/GenBank/DDBJ whole genome shotgun (WGS) entry which is preliminary data.</text>
</comment>
<gene>
    <name evidence="1" type="ORF">ASJ82_05670</name>
    <name evidence="2" type="ORF">MSCUN_14870</name>
</gene>
<evidence type="ECO:0000313" key="1">
    <source>
        <dbReference type="EMBL" id="PAV07162.1"/>
    </source>
</evidence>
<name>A0A2A2HCL8_9EURY</name>
<dbReference type="AlphaFoldDB" id="A0A2A2HCL8"/>
<sequence>MAYKYDYNAGRNWLKDVTEYVVKKAKYSKVVTVLQTYKGSSTTKLSKSELESDAKAVMSVGSYGYSLFRYGLISSYPTSAEKLTS</sequence>
<dbReference type="RefSeq" id="WP_095608828.1">
    <property type="nucleotide sequence ID" value="NZ_LMVN01000021.1"/>
</dbReference>
<accession>A0A2A2HCL8</accession>
<evidence type="ECO:0000313" key="4">
    <source>
        <dbReference type="Proteomes" id="UP000246004"/>
    </source>
</evidence>
<dbReference type="Proteomes" id="UP000217528">
    <property type="component" value="Unassembled WGS sequence"/>
</dbReference>
<evidence type="ECO:0000313" key="3">
    <source>
        <dbReference type="Proteomes" id="UP000217528"/>
    </source>
</evidence>
<dbReference type="EMBL" id="LMVN01000021">
    <property type="protein sequence ID" value="PAV07162.1"/>
    <property type="molecule type" value="Genomic_DNA"/>
</dbReference>
<protein>
    <submittedName>
        <fullName evidence="1">Uncharacterized protein</fullName>
    </submittedName>
</protein>
<proteinExistence type="predicted"/>